<protein>
    <submittedName>
        <fullName evidence="2">Uncharacterized protein</fullName>
    </submittedName>
</protein>
<accession>A0A7W8KH55</accession>
<evidence type="ECO:0000313" key="2">
    <source>
        <dbReference type="EMBL" id="MBB5378114.1"/>
    </source>
</evidence>
<sequence length="55" mass="6026">MTHQCSRRGVIAENLLEPAVVERAGLTSYSHAFPAVERDPDALASIREIHRIGAL</sequence>
<dbReference type="EMBL" id="BNAJ01000009">
    <property type="protein sequence ID" value="GHF54553.1"/>
    <property type="molecule type" value="Genomic_DNA"/>
</dbReference>
<gene>
    <name evidence="1" type="ORF">GCM10017781_33590</name>
    <name evidence="2" type="ORF">HNQ07_003615</name>
</gene>
<dbReference type="EMBL" id="JACHFK010000010">
    <property type="protein sequence ID" value="MBB5378114.1"/>
    <property type="molecule type" value="Genomic_DNA"/>
</dbReference>
<keyword evidence="4" id="KW-1185">Reference proteome</keyword>
<name>A0A7W8KH55_9DEIO</name>
<reference evidence="4" key="2">
    <citation type="journal article" date="2019" name="Int. J. Syst. Evol. Microbiol.">
        <title>The Global Catalogue of Microorganisms (GCM) 10K type strain sequencing project: providing services to taxonomists for standard genome sequencing and annotation.</title>
        <authorList>
            <consortium name="The Broad Institute Genomics Platform"/>
            <consortium name="The Broad Institute Genome Sequencing Center for Infectious Disease"/>
            <person name="Wu L."/>
            <person name="Ma J."/>
        </authorList>
    </citation>
    <scope>NUCLEOTIDE SEQUENCE [LARGE SCALE GENOMIC DNA]</scope>
    <source>
        <strain evidence="4">CGMCC 1.18437</strain>
    </source>
</reference>
<proteinExistence type="predicted"/>
<dbReference type="AlphaFoldDB" id="A0A7W8KH55"/>
<dbReference type="RefSeq" id="WP_184114266.1">
    <property type="nucleotide sequence ID" value="NZ_BNAJ01000009.1"/>
</dbReference>
<evidence type="ECO:0000313" key="3">
    <source>
        <dbReference type="Proteomes" id="UP000539473"/>
    </source>
</evidence>
<comment type="caution">
    <text evidence="2">The sequence shown here is derived from an EMBL/GenBank/DDBJ whole genome shotgun (WGS) entry which is preliminary data.</text>
</comment>
<evidence type="ECO:0000313" key="4">
    <source>
        <dbReference type="Proteomes" id="UP000619376"/>
    </source>
</evidence>
<dbReference type="Proteomes" id="UP000539473">
    <property type="component" value="Unassembled WGS sequence"/>
</dbReference>
<evidence type="ECO:0000313" key="1">
    <source>
        <dbReference type="EMBL" id="GHF54553.1"/>
    </source>
</evidence>
<reference evidence="1" key="4">
    <citation type="submission" date="2024-05" db="EMBL/GenBank/DDBJ databases">
        <authorList>
            <person name="Sun Q."/>
            <person name="Zhou Y."/>
        </authorList>
    </citation>
    <scope>NUCLEOTIDE SEQUENCE</scope>
    <source>
        <strain evidence="1">CGMCC 1.18437</strain>
    </source>
</reference>
<reference evidence="2 3" key="3">
    <citation type="submission" date="2020-08" db="EMBL/GenBank/DDBJ databases">
        <title>Genomic Encyclopedia of Type Strains, Phase IV (KMG-IV): sequencing the most valuable type-strain genomes for metagenomic binning, comparative biology and taxonomic classification.</title>
        <authorList>
            <person name="Goeker M."/>
        </authorList>
    </citation>
    <scope>NUCLEOTIDE SEQUENCE [LARGE SCALE GENOMIC DNA]</scope>
    <source>
        <strain evidence="2 3">DSM 27521</strain>
    </source>
</reference>
<reference evidence="1" key="1">
    <citation type="journal article" date="2014" name="Int. J. Syst. Evol. Microbiol.">
        <title>Complete genome of a new Firmicutes species belonging to the dominant human colonic microbiota ('Ruminococcus bicirculans') reveals two chromosomes and a selective capacity to utilize plant glucans.</title>
        <authorList>
            <consortium name="NISC Comparative Sequencing Program"/>
            <person name="Wegmann U."/>
            <person name="Louis P."/>
            <person name="Goesmann A."/>
            <person name="Henrissat B."/>
            <person name="Duncan S.H."/>
            <person name="Flint H.J."/>
        </authorList>
    </citation>
    <scope>NUCLEOTIDE SEQUENCE</scope>
    <source>
        <strain evidence="1">CGMCC 1.18437</strain>
    </source>
</reference>
<organism evidence="2 3">
    <name type="scientific">Deinococcus metalli</name>
    <dbReference type="NCBI Taxonomy" id="1141878"/>
    <lineage>
        <taxon>Bacteria</taxon>
        <taxon>Thermotogati</taxon>
        <taxon>Deinococcota</taxon>
        <taxon>Deinococci</taxon>
        <taxon>Deinococcales</taxon>
        <taxon>Deinococcaceae</taxon>
        <taxon>Deinococcus</taxon>
    </lineage>
</organism>
<dbReference type="Proteomes" id="UP000619376">
    <property type="component" value="Unassembled WGS sequence"/>
</dbReference>